<feature type="domain" description="UvrD-like helicase ATP-binding" evidence="6">
    <location>
        <begin position="5"/>
        <end position="291"/>
    </location>
</feature>
<evidence type="ECO:0000313" key="8">
    <source>
        <dbReference type="Proteomes" id="UP000019270"/>
    </source>
</evidence>
<protein>
    <submittedName>
        <fullName evidence="7">DNA helicase</fullName>
    </submittedName>
</protein>
<organism evidence="7 8">
    <name type="scientific">Cytobacillus firmus DS1</name>
    <dbReference type="NCBI Taxonomy" id="1307436"/>
    <lineage>
        <taxon>Bacteria</taxon>
        <taxon>Bacillati</taxon>
        <taxon>Bacillota</taxon>
        <taxon>Bacilli</taxon>
        <taxon>Bacillales</taxon>
        <taxon>Bacillaceae</taxon>
        <taxon>Cytobacillus</taxon>
    </lineage>
</organism>
<gene>
    <name evidence="7" type="ORF">PBF_19803</name>
</gene>
<evidence type="ECO:0000256" key="1">
    <source>
        <dbReference type="ARBA" id="ARBA00022741"/>
    </source>
</evidence>
<dbReference type="eggNOG" id="COG0210">
    <property type="taxonomic scope" value="Bacteria"/>
</dbReference>
<evidence type="ECO:0000259" key="6">
    <source>
        <dbReference type="PROSITE" id="PS51198"/>
    </source>
</evidence>
<dbReference type="PANTHER" id="PTHR11070">
    <property type="entry name" value="UVRD / RECB / PCRA DNA HELICASE FAMILY MEMBER"/>
    <property type="match status" value="1"/>
</dbReference>
<dbReference type="SUPFAM" id="SSF52540">
    <property type="entry name" value="P-loop containing nucleoside triphosphate hydrolases"/>
    <property type="match status" value="1"/>
</dbReference>
<evidence type="ECO:0000256" key="5">
    <source>
        <dbReference type="PROSITE-ProRule" id="PRU00560"/>
    </source>
</evidence>
<dbReference type="Gene3D" id="1.10.486.10">
    <property type="entry name" value="PCRA, domain 4"/>
    <property type="match status" value="1"/>
</dbReference>
<proteinExistence type="predicted"/>
<reference evidence="8" key="1">
    <citation type="submission" date="2013-03" db="EMBL/GenBank/DDBJ databases">
        <title>Draft genome sequence of Bacillus firmus DS1.</title>
        <authorList>
            <person name="Peng D."/>
            <person name="Zhu L."/>
            <person name="Sun M."/>
        </authorList>
    </citation>
    <scope>NUCLEOTIDE SEQUENCE [LARGE SCALE GENOMIC DNA]</scope>
    <source>
        <strain evidence="8">DS1</strain>
    </source>
</reference>
<dbReference type="InterPro" id="IPR000212">
    <property type="entry name" value="DNA_helicase_UvrD/REP"/>
</dbReference>
<keyword evidence="3 5" id="KW-0347">Helicase</keyword>
<evidence type="ECO:0000256" key="3">
    <source>
        <dbReference type="ARBA" id="ARBA00022806"/>
    </source>
</evidence>
<sequence>MDWSTATKLVNSKLSIPIDQHFKLCAGPGAGKTTFLIHHIRRILTYSTRLSKSRRIACITYTNTGVETIRSRLKDTGEDIEISTIHSFLYTHVVKPYLWLLNDISFPLDRLEGHDEIKPSYTTLKEYKQRTSQFWIKDDQGLSNALSKLSWVINKQEEVELGFLKPYHGKVEERFIKKNSYLTYKEICWEQGMMSHDDVLYFSYLILKKHEKVKEIIRAKFPYFLIDEFQDTSPIQVAITTLLAEKEITVGVIGDPSQSIYSFQGANGKTFSQFNIKGMSFYILENNHRSTIQIISVLNHMRNDKHFIQHSPDNKVGNKPVILIGDVFSSYRYFLENVKNDWCVLSYKNEVTNRIKYDIRDIVTTDFDLFYRDNKRGRLIYFVVHALEYGRQMKLKDAIKYMKKAYRSIEDFTDQDAFRNLKRLLNNYEDYYSNNIKDFYNTHIFNYYGVKSKITKGEISEYYENLGFDRLAAIVNIADDKSFHKTIHKAKGDEFKNVLVISSENNYNKQLDFLLSPDMSKEEHRVFYVV</sequence>
<dbReference type="PANTHER" id="PTHR11070:SF3">
    <property type="entry name" value="DNA 3'-5' HELICASE"/>
    <property type="match status" value="1"/>
</dbReference>
<keyword evidence="2 5" id="KW-0378">Hydrolase</keyword>
<reference evidence="7 8" key="2">
    <citation type="journal article" date="2016" name="Sci. Rep.">
        <title>A novel serine protease, Sep1, from Bacillus firmus DS-1 has nematicidal activity and degrades multiple intestinal-associated nematode proteins.</title>
        <authorList>
            <person name="Geng C."/>
            <person name="Nie X."/>
            <person name="Tang Z."/>
            <person name="Zhang Y."/>
            <person name="Lin J."/>
            <person name="Sun M."/>
            <person name="Peng D."/>
        </authorList>
    </citation>
    <scope>NUCLEOTIDE SEQUENCE [LARGE SCALE GENOMIC DNA]</scope>
    <source>
        <strain evidence="7 8">DS1</strain>
    </source>
</reference>
<evidence type="ECO:0000256" key="2">
    <source>
        <dbReference type="ARBA" id="ARBA00022801"/>
    </source>
</evidence>
<dbReference type="InterPro" id="IPR013986">
    <property type="entry name" value="DExx_box_DNA_helicase_dom_sf"/>
</dbReference>
<keyword evidence="4 5" id="KW-0067">ATP-binding</keyword>
<dbReference type="Proteomes" id="UP000019270">
    <property type="component" value="Unassembled WGS sequence"/>
</dbReference>
<keyword evidence="1 5" id="KW-0547">Nucleotide-binding</keyword>
<accession>W7KPH8</accession>
<evidence type="ECO:0000256" key="4">
    <source>
        <dbReference type="ARBA" id="ARBA00022840"/>
    </source>
</evidence>
<dbReference type="Gene3D" id="3.40.50.300">
    <property type="entry name" value="P-loop containing nucleotide triphosphate hydrolases"/>
    <property type="match status" value="2"/>
</dbReference>
<dbReference type="Pfam" id="PF00580">
    <property type="entry name" value="UvrD-helicase"/>
    <property type="match status" value="1"/>
</dbReference>
<evidence type="ECO:0000313" key="7">
    <source>
        <dbReference type="EMBL" id="EWG09375.1"/>
    </source>
</evidence>
<feature type="binding site" evidence="5">
    <location>
        <begin position="26"/>
        <end position="33"/>
    </location>
    <ligand>
        <name>ATP</name>
        <dbReference type="ChEBI" id="CHEBI:30616"/>
    </ligand>
</feature>
<dbReference type="InterPro" id="IPR014016">
    <property type="entry name" value="UvrD-like_ATP-bd"/>
</dbReference>
<dbReference type="RefSeq" id="WP_051488953.1">
    <property type="nucleotide sequence ID" value="NZ_APVL01000018.1"/>
</dbReference>
<dbReference type="EMBL" id="APVL01000018">
    <property type="protein sequence ID" value="EWG09375.1"/>
    <property type="molecule type" value="Genomic_DNA"/>
</dbReference>
<comment type="caution">
    <text evidence="7">The sequence shown here is derived from an EMBL/GenBank/DDBJ whole genome shotgun (WGS) entry which is preliminary data.</text>
</comment>
<dbReference type="GO" id="GO:0000725">
    <property type="term" value="P:recombinational repair"/>
    <property type="evidence" value="ECO:0007669"/>
    <property type="project" value="TreeGrafter"/>
</dbReference>
<dbReference type="GO" id="GO:0043138">
    <property type="term" value="F:3'-5' DNA helicase activity"/>
    <property type="evidence" value="ECO:0007669"/>
    <property type="project" value="TreeGrafter"/>
</dbReference>
<dbReference type="Gene3D" id="1.10.10.160">
    <property type="match status" value="1"/>
</dbReference>
<dbReference type="AlphaFoldDB" id="W7KPH8"/>
<dbReference type="GO" id="GO:0016787">
    <property type="term" value="F:hydrolase activity"/>
    <property type="evidence" value="ECO:0007669"/>
    <property type="project" value="UniProtKB-UniRule"/>
</dbReference>
<dbReference type="InterPro" id="IPR027417">
    <property type="entry name" value="P-loop_NTPase"/>
</dbReference>
<dbReference type="OrthoDB" id="9765670at2"/>
<name>W7KPH8_CYTFI</name>
<dbReference type="GO" id="GO:0005524">
    <property type="term" value="F:ATP binding"/>
    <property type="evidence" value="ECO:0007669"/>
    <property type="project" value="UniProtKB-UniRule"/>
</dbReference>
<dbReference type="PROSITE" id="PS51198">
    <property type="entry name" value="UVRD_HELICASE_ATP_BIND"/>
    <property type="match status" value="1"/>
</dbReference>
<dbReference type="GO" id="GO:0003677">
    <property type="term" value="F:DNA binding"/>
    <property type="evidence" value="ECO:0007669"/>
    <property type="project" value="UniProtKB-KW"/>
</dbReference>
<dbReference type="PATRIC" id="fig|1307436.3.peg.4235"/>